<organism evidence="2 3">
    <name type="scientific">Candidatus Intestinimonas merdavium</name>
    <dbReference type="NCBI Taxonomy" id="2838622"/>
    <lineage>
        <taxon>Bacteria</taxon>
        <taxon>Bacillati</taxon>
        <taxon>Bacillota</taxon>
        <taxon>Clostridia</taxon>
        <taxon>Eubacteriales</taxon>
        <taxon>Intestinimonas</taxon>
    </lineage>
</organism>
<dbReference type="Proteomes" id="UP000886824">
    <property type="component" value="Unassembled WGS sequence"/>
</dbReference>
<evidence type="ECO:0000259" key="1">
    <source>
        <dbReference type="Pfam" id="PF20546"/>
    </source>
</evidence>
<dbReference type="EMBL" id="DXCX01000066">
    <property type="protein sequence ID" value="HIY73585.1"/>
    <property type="molecule type" value="Genomic_DNA"/>
</dbReference>
<protein>
    <recommendedName>
        <fullName evidence="1">DUF6760 domain-containing protein</fullName>
    </recommendedName>
</protein>
<dbReference type="Pfam" id="PF20546">
    <property type="entry name" value="DUF6760"/>
    <property type="match status" value="1"/>
</dbReference>
<reference evidence="2" key="2">
    <citation type="submission" date="2021-04" db="EMBL/GenBank/DDBJ databases">
        <authorList>
            <person name="Gilroy R."/>
        </authorList>
    </citation>
    <scope>NUCLEOTIDE SEQUENCE</scope>
    <source>
        <strain evidence="2">CHK33-7979</strain>
    </source>
</reference>
<evidence type="ECO:0000313" key="2">
    <source>
        <dbReference type="EMBL" id="HIY73585.1"/>
    </source>
</evidence>
<gene>
    <name evidence="2" type="ORF">H9826_06395</name>
</gene>
<sequence>MAFLAYYLHWSNEDLTSLDHWERRRWCREVSAINQKLSGDEKKTFELR</sequence>
<dbReference type="AlphaFoldDB" id="A0A9D1Z5G4"/>
<comment type="caution">
    <text evidence="2">The sequence shown here is derived from an EMBL/GenBank/DDBJ whole genome shotgun (WGS) entry which is preliminary data.</text>
</comment>
<name>A0A9D1Z5G4_9FIRM</name>
<accession>A0A9D1Z5G4</accession>
<dbReference type="InterPro" id="IPR046648">
    <property type="entry name" value="DUF6760"/>
</dbReference>
<feature type="domain" description="DUF6760" evidence="1">
    <location>
        <begin position="2"/>
        <end position="40"/>
    </location>
</feature>
<evidence type="ECO:0000313" key="3">
    <source>
        <dbReference type="Proteomes" id="UP000886824"/>
    </source>
</evidence>
<proteinExistence type="predicted"/>
<reference evidence="2" key="1">
    <citation type="journal article" date="2021" name="PeerJ">
        <title>Extensive microbial diversity within the chicken gut microbiome revealed by metagenomics and culture.</title>
        <authorList>
            <person name="Gilroy R."/>
            <person name="Ravi A."/>
            <person name="Getino M."/>
            <person name="Pursley I."/>
            <person name="Horton D.L."/>
            <person name="Alikhan N.F."/>
            <person name="Baker D."/>
            <person name="Gharbi K."/>
            <person name="Hall N."/>
            <person name="Watson M."/>
            <person name="Adriaenssens E.M."/>
            <person name="Foster-Nyarko E."/>
            <person name="Jarju S."/>
            <person name="Secka A."/>
            <person name="Antonio M."/>
            <person name="Oren A."/>
            <person name="Chaudhuri R.R."/>
            <person name="La Ragione R."/>
            <person name="Hildebrand F."/>
            <person name="Pallen M.J."/>
        </authorList>
    </citation>
    <scope>NUCLEOTIDE SEQUENCE</scope>
    <source>
        <strain evidence="2">CHK33-7979</strain>
    </source>
</reference>